<keyword evidence="1 2" id="KW-0808">Transferase</keyword>
<proteinExistence type="predicted"/>
<dbReference type="InterPro" id="IPR050483">
    <property type="entry name" value="CoA-transferase_III_domain"/>
</dbReference>
<dbReference type="GO" id="GO:0033877">
    <property type="term" value="F:succinyl-CoA:(R)-benzylsuccinate CoA-transferase activity"/>
    <property type="evidence" value="ECO:0007669"/>
    <property type="project" value="UniProtKB-EC"/>
</dbReference>
<sequence length="149" mass="16730">MSSDGEWQAFKSVMGNPAWAYEDKFNTLADRKKHEDELDALIDEWTQRQYADVLMNKLLGNGVPSGVVNDARGVIDDTHLKETGFWAYLDHPVVGITLYNRAPIRFSETPIQMKTAAPLLGEHTNEVLTNMLGYTSDEIKKLEETGALT</sequence>
<accession>A0A445MWG1</accession>
<dbReference type="PANTHER" id="PTHR48207">
    <property type="entry name" value="SUCCINATE--HYDROXYMETHYLGLUTARATE COA-TRANSFERASE"/>
    <property type="match status" value="1"/>
</dbReference>
<dbReference type="EMBL" id="OJIN01000112">
    <property type="protein sequence ID" value="SPD73826.1"/>
    <property type="molecule type" value="Genomic_DNA"/>
</dbReference>
<gene>
    <name evidence="2" type="ORF">PITCH_A20006</name>
</gene>
<evidence type="ECO:0000256" key="1">
    <source>
        <dbReference type="ARBA" id="ARBA00022679"/>
    </source>
</evidence>
<dbReference type="InterPro" id="IPR003673">
    <property type="entry name" value="CoA-Trfase_fam_III"/>
</dbReference>
<dbReference type="InterPro" id="IPR044855">
    <property type="entry name" value="CoA-Trfase_III_dom3_sf"/>
</dbReference>
<dbReference type="Pfam" id="PF02515">
    <property type="entry name" value="CoA_transf_3"/>
    <property type="match status" value="1"/>
</dbReference>
<dbReference type="Gene3D" id="3.30.1540.10">
    <property type="entry name" value="formyl-coa transferase, domain 3"/>
    <property type="match status" value="1"/>
</dbReference>
<reference evidence="2" key="1">
    <citation type="submission" date="2018-01" db="EMBL/GenBank/DDBJ databases">
        <authorList>
            <person name="Regsiter A."/>
            <person name="William W."/>
        </authorList>
    </citation>
    <scope>NUCLEOTIDE SEQUENCE</scope>
    <source>
        <strain evidence="2">TRIP AH-1</strain>
    </source>
</reference>
<dbReference type="AlphaFoldDB" id="A0A445MWG1"/>
<dbReference type="SUPFAM" id="SSF89796">
    <property type="entry name" value="CoA-transferase family III (CaiB/BaiF)"/>
    <property type="match status" value="1"/>
</dbReference>
<protein>
    <submittedName>
        <fullName evidence="2">Succinyl-CoA:(R)-benzylsuccinate CoA-transferase subunit BbsF</fullName>
        <ecNumber evidence="2">2.8.3.15</ecNumber>
    </submittedName>
</protein>
<name>A0A445MWG1_9BACT</name>
<dbReference type="EC" id="2.8.3.15" evidence="2"/>
<evidence type="ECO:0000313" key="2">
    <source>
        <dbReference type="EMBL" id="SPD73826.1"/>
    </source>
</evidence>
<organism evidence="2">
    <name type="scientific">uncultured Desulfobacterium sp</name>
    <dbReference type="NCBI Taxonomy" id="201089"/>
    <lineage>
        <taxon>Bacteria</taxon>
        <taxon>Pseudomonadati</taxon>
        <taxon>Thermodesulfobacteriota</taxon>
        <taxon>Desulfobacteria</taxon>
        <taxon>Desulfobacterales</taxon>
        <taxon>Desulfobacteriaceae</taxon>
        <taxon>Desulfobacterium</taxon>
        <taxon>environmental samples</taxon>
    </lineage>
</organism>
<dbReference type="InterPro" id="IPR023606">
    <property type="entry name" value="CoA-Trfase_III_dom_1_sf"/>
</dbReference>
<dbReference type="PANTHER" id="PTHR48207:SF3">
    <property type="entry name" value="SUCCINATE--HYDROXYMETHYLGLUTARATE COA-TRANSFERASE"/>
    <property type="match status" value="1"/>
</dbReference>
<dbReference type="Gene3D" id="3.40.50.10540">
    <property type="entry name" value="Crotonobetainyl-coa:carnitine coa-transferase, domain 1"/>
    <property type="match status" value="1"/>
</dbReference>